<dbReference type="EMBL" id="SJPG01000001">
    <property type="protein sequence ID" value="TWT62995.1"/>
    <property type="molecule type" value="Genomic_DNA"/>
</dbReference>
<accession>A0A5C5XLH2</accession>
<reference evidence="2 3" key="1">
    <citation type="submission" date="2019-02" db="EMBL/GenBank/DDBJ databases">
        <title>Deep-cultivation of Planctomycetes and their phenomic and genomic characterization uncovers novel biology.</title>
        <authorList>
            <person name="Wiegand S."/>
            <person name="Jogler M."/>
            <person name="Boedeker C."/>
            <person name="Pinto D."/>
            <person name="Vollmers J."/>
            <person name="Rivas-Marin E."/>
            <person name="Kohn T."/>
            <person name="Peeters S.H."/>
            <person name="Heuer A."/>
            <person name="Rast P."/>
            <person name="Oberbeckmann S."/>
            <person name="Bunk B."/>
            <person name="Jeske O."/>
            <person name="Meyerdierks A."/>
            <person name="Storesund J.E."/>
            <person name="Kallscheuer N."/>
            <person name="Luecker S."/>
            <person name="Lage O.M."/>
            <person name="Pohl T."/>
            <person name="Merkel B.J."/>
            <person name="Hornburger P."/>
            <person name="Mueller R.-W."/>
            <person name="Bruemmer F."/>
            <person name="Labrenz M."/>
            <person name="Spormann A.M."/>
            <person name="Op Den Camp H."/>
            <person name="Overmann J."/>
            <person name="Amann R."/>
            <person name="Jetten M.S.M."/>
            <person name="Mascher T."/>
            <person name="Medema M.H."/>
            <person name="Devos D.P."/>
            <person name="Kaster A.-K."/>
            <person name="Ovreas L."/>
            <person name="Rohde M."/>
            <person name="Galperin M.Y."/>
            <person name="Jogler C."/>
        </authorList>
    </citation>
    <scope>NUCLEOTIDE SEQUENCE [LARGE SCALE GENOMIC DNA]</scope>
    <source>
        <strain evidence="2 3">Pan54</strain>
    </source>
</reference>
<evidence type="ECO:0000256" key="1">
    <source>
        <dbReference type="SAM" id="SignalP"/>
    </source>
</evidence>
<organism evidence="2 3">
    <name type="scientific">Rubinisphaera italica</name>
    <dbReference type="NCBI Taxonomy" id="2527969"/>
    <lineage>
        <taxon>Bacteria</taxon>
        <taxon>Pseudomonadati</taxon>
        <taxon>Planctomycetota</taxon>
        <taxon>Planctomycetia</taxon>
        <taxon>Planctomycetales</taxon>
        <taxon>Planctomycetaceae</taxon>
        <taxon>Rubinisphaera</taxon>
    </lineage>
</organism>
<comment type="caution">
    <text evidence="2">The sequence shown here is derived from an EMBL/GenBank/DDBJ whole genome shotgun (WGS) entry which is preliminary data.</text>
</comment>
<proteinExistence type="predicted"/>
<protein>
    <recommendedName>
        <fullName evidence="4">DUF4878 domain-containing protein</fullName>
    </recommendedName>
</protein>
<dbReference type="RefSeq" id="WP_146504793.1">
    <property type="nucleotide sequence ID" value="NZ_SJPG01000001.1"/>
</dbReference>
<dbReference type="OrthoDB" id="1121445at2"/>
<gene>
    <name evidence="2" type="ORF">Pan54_37460</name>
</gene>
<dbReference type="PROSITE" id="PS51257">
    <property type="entry name" value="PROKAR_LIPOPROTEIN"/>
    <property type="match status" value="1"/>
</dbReference>
<keyword evidence="3" id="KW-1185">Reference proteome</keyword>
<feature type="signal peptide" evidence="1">
    <location>
        <begin position="1"/>
        <end position="20"/>
    </location>
</feature>
<sequence length="224" mass="25359" precursor="true">MSKFFLICSLLFLFGCSDSASDKESKSTINEAESQESDNPKEVFNKFKTALSNKDGALAVQYVTAETILYYELCRKWALGTEDVDFDSLQTLDVIMIFHLRYRLKESELSKMDGASLFTWGVDEGMIDENTVIDMEINKTLIEGDRAISTILFKGQPSDEITLDFTKQNGEWKFEMIPLMQVAEKSLAKIVQQSGKTKVELAVFLLEKEYKEEISPSIINGPVQ</sequence>
<dbReference type="AlphaFoldDB" id="A0A5C5XLH2"/>
<keyword evidence="1" id="KW-0732">Signal</keyword>
<evidence type="ECO:0000313" key="3">
    <source>
        <dbReference type="Proteomes" id="UP000316095"/>
    </source>
</evidence>
<feature type="chain" id="PRO_5022926810" description="DUF4878 domain-containing protein" evidence="1">
    <location>
        <begin position="21"/>
        <end position="224"/>
    </location>
</feature>
<name>A0A5C5XLH2_9PLAN</name>
<evidence type="ECO:0000313" key="2">
    <source>
        <dbReference type="EMBL" id="TWT62995.1"/>
    </source>
</evidence>
<dbReference type="Proteomes" id="UP000316095">
    <property type="component" value="Unassembled WGS sequence"/>
</dbReference>
<evidence type="ECO:0008006" key="4">
    <source>
        <dbReference type="Google" id="ProtNLM"/>
    </source>
</evidence>